<organism evidence="2 3">
    <name type="scientific">Sorangium cellulosum</name>
    <name type="common">Polyangium cellulosum</name>
    <dbReference type="NCBI Taxonomy" id="56"/>
    <lineage>
        <taxon>Bacteria</taxon>
        <taxon>Pseudomonadati</taxon>
        <taxon>Myxococcota</taxon>
        <taxon>Polyangia</taxon>
        <taxon>Polyangiales</taxon>
        <taxon>Polyangiaceae</taxon>
        <taxon>Sorangium</taxon>
    </lineage>
</organism>
<feature type="region of interest" description="Disordered" evidence="1">
    <location>
        <begin position="1"/>
        <end position="20"/>
    </location>
</feature>
<proteinExistence type="predicted"/>
<evidence type="ECO:0000313" key="3">
    <source>
        <dbReference type="Proteomes" id="UP000075260"/>
    </source>
</evidence>
<protein>
    <recommendedName>
        <fullName evidence="4">Tetratricopeptide repeat protein</fullName>
    </recommendedName>
</protein>
<dbReference type="Proteomes" id="UP000075260">
    <property type="component" value="Unassembled WGS sequence"/>
</dbReference>
<name>A0A150QXY2_SORCE</name>
<dbReference type="EMBL" id="JEMA01000241">
    <property type="protein sequence ID" value="KYF72721.1"/>
    <property type="molecule type" value="Genomic_DNA"/>
</dbReference>
<evidence type="ECO:0000256" key="1">
    <source>
        <dbReference type="SAM" id="MobiDB-lite"/>
    </source>
</evidence>
<gene>
    <name evidence="2" type="ORF">BE15_32390</name>
</gene>
<reference evidence="2 3" key="1">
    <citation type="submission" date="2014-02" db="EMBL/GenBank/DDBJ databases">
        <title>The small core and large imbalanced accessory genome model reveals a collaborative survival strategy of Sorangium cellulosum strains in nature.</title>
        <authorList>
            <person name="Han K."/>
            <person name="Peng R."/>
            <person name="Blom J."/>
            <person name="Li Y.-Z."/>
        </authorList>
    </citation>
    <scope>NUCLEOTIDE SEQUENCE [LARGE SCALE GENOMIC DNA]</scope>
    <source>
        <strain evidence="2 3">So0008-312</strain>
    </source>
</reference>
<evidence type="ECO:0000313" key="2">
    <source>
        <dbReference type="EMBL" id="KYF72721.1"/>
    </source>
</evidence>
<dbReference type="RefSeq" id="WP_061606144.1">
    <property type="nucleotide sequence ID" value="NZ_JEMA01000241.1"/>
</dbReference>
<accession>A0A150QXY2</accession>
<evidence type="ECO:0008006" key="4">
    <source>
        <dbReference type="Google" id="ProtNLM"/>
    </source>
</evidence>
<sequence>MLRPSQATRAADPPPRSREVQELIEEAEKAAKRLDLARARELWARINDLDPSTMAVCQLGVFDLRLGRLEDAAAELSTCVAHMPAPTNDIERRRYEMLRRTCRFASGRRARDVRTGRAGHVLANNDRLSGGRHDRER</sequence>
<dbReference type="AlphaFoldDB" id="A0A150QXY2"/>
<comment type="caution">
    <text evidence="2">The sequence shown here is derived from an EMBL/GenBank/DDBJ whole genome shotgun (WGS) entry which is preliminary data.</text>
</comment>